<reference evidence="3 4" key="1">
    <citation type="submission" date="2023-04" db="EMBL/GenBank/DDBJ databases">
        <title>Halomonas strains isolated from rhizosphere soil.</title>
        <authorList>
            <person name="Xu L."/>
            <person name="Sun J.-Q."/>
        </authorList>
    </citation>
    <scope>NUCLEOTIDE SEQUENCE [LARGE SCALE GENOMIC DNA]</scope>
    <source>
        <strain evidence="3 4">LR5S20</strain>
    </source>
</reference>
<keyword evidence="3" id="KW-0378">Hydrolase</keyword>
<dbReference type="InterPro" id="IPR005511">
    <property type="entry name" value="SMP-30"/>
</dbReference>
<protein>
    <submittedName>
        <fullName evidence="3">SMP-30/gluconolactonase/LRE family protein</fullName>
        <ecNumber evidence="3">3.1.1.99</ecNumber>
    </submittedName>
</protein>
<feature type="domain" description="SMP-30/Gluconolactonase/LRE-like region" evidence="2">
    <location>
        <begin position="16"/>
        <end position="257"/>
    </location>
</feature>
<sequence length="292" mass="31241">MNGATARVAVACGCELGEGPQWHAVSGRLTWCDILGRRLHWLDPASGETGHRALDQMVSLAVPIAGGGMLLVGEDRLARFDPTTGVLERFCDFEAGNPLTRGNDGRVDRHGSLWLSSMGKGAELGAGRLYRLHRGTLVELRAGLTIPNAICFSPGGEVAWFTDTASGVVMRWPLDREGWPLGEPAPWADFSAQPGNPDGAVVDAEGHLWLALWGAGRVVRLDPQGREVDAITLPTSQPSCPAFGGERLDRLYITTAREGMDAARWREEPDAGHLFVAAPGVPGLAEPTLRLA</sequence>
<dbReference type="EMBL" id="JASCQP010000042">
    <property type="protein sequence ID" value="MDI5892883.1"/>
    <property type="molecule type" value="Genomic_DNA"/>
</dbReference>
<dbReference type="Gene3D" id="2.120.10.30">
    <property type="entry name" value="TolB, C-terminal domain"/>
    <property type="match status" value="1"/>
</dbReference>
<evidence type="ECO:0000313" key="4">
    <source>
        <dbReference type="Proteomes" id="UP001225957"/>
    </source>
</evidence>
<dbReference type="Pfam" id="PF08450">
    <property type="entry name" value="SGL"/>
    <property type="match status" value="1"/>
</dbReference>
<dbReference type="EC" id="3.1.1.99" evidence="3"/>
<evidence type="ECO:0000256" key="1">
    <source>
        <dbReference type="ARBA" id="ARBA00008853"/>
    </source>
</evidence>
<dbReference type="PANTHER" id="PTHR10907:SF47">
    <property type="entry name" value="REGUCALCIN"/>
    <property type="match status" value="1"/>
</dbReference>
<evidence type="ECO:0000313" key="3">
    <source>
        <dbReference type="EMBL" id="MDI5892883.1"/>
    </source>
</evidence>
<comment type="similarity">
    <text evidence="1">Belongs to the SMP-30/CGR1 family.</text>
</comment>
<proteinExistence type="inferred from homology"/>
<dbReference type="PANTHER" id="PTHR10907">
    <property type="entry name" value="REGUCALCIN"/>
    <property type="match status" value="1"/>
</dbReference>
<dbReference type="InterPro" id="IPR013658">
    <property type="entry name" value="SGL"/>
</dbReference>
<gene>
    <name evidence="3" type="ORF">QLQ83_17475</name>
</gene>
<dbReference type="Proteomes" id="UP001225957">
    <property type="component" value="Unassembled WGS sequence"/>
</dbReference>
<dbReference type="GO" id="GO:0016787">
    <property type="term" value="F:hydrolase activity"/>
    <property type="evidence" value="ECO:0007669"/>
    <property type="project" value="UniProtKB-KW"/>
</dbReference>
<evidence type="ECO:0000259" key="2">
    <source>
        <dbReference type="Pfam" id="PF08450"/>
    </source>
</evidence>
<accession>A0ABT6V3U7</accession>
<dbReference type="PRINTS" id="PR01790">
    <property type="entry name" value="SMP30FAMILY"/>
</dbReference>
<dbReference type="SUPFAM" id="SSF63829">
    <property type="entry name" value="Calcium-dependent phosphotriesterase"/>
    <property type="match status" value="1"/>
</dbReference>
<keyword evidence="4" id="KW-1185">Reference proteome</keyword>
<dbReference type="InterPro" id="IPR011042">
    <property type="entry name" value="6-blade_b-propeller_TolB-like"/>
</dbReference>
<name>A0ABT6V3U7_9GAMM</name>
<organism evidence="3 4">
    <name type="scientific">Halomonas rhizosphaerae</name>
    <dbReference type="NCBI Taxonomy" id="3043296"/>
    <lineage>
        <taxon>Bacteria</taxon>
        <taxon>Pseudomonadati</taxon>
        <taxon>Pseudomonadota</taxon>
        <taxon>Gammaproteobacteria</taxon>
        <taxon>Oceanospirillales</taxon>
        <taxon>Halomonadaceae</taxon>
        <taxon>Halomonas</taxon>
    </lineage>
</organism>
<dbReference type="RefSeq" id="WP_282736794.1">
    <property type="nucleotide sequence ID" value="NZ_JASCQP010000042.1"/>
</dbReference>
<comment type="caution">
    <text evidence="3">The sequence shown here is derived from an EMBL/GenBank/DDBJ whole genome shotgun (WGS) entry which is preliminary data.</text>
</comment>